<reference evidence="2 3" key="1">
    <citation type="journal article" date="2018" name="Nat. Ecol. Evol.">
        <title>Pezizomycetes genomes reveal the molecular basis of ectomycorrhizal truffle lifestyle.</title>
        <authorList>
            <person name="Murat C."/>
            <person name="Payen T."/>
            <person name="Noel B."/>
            <person name="Kuo A."/>
            <person name="Morin E."/>
            <person name="Chen J."/>
            <person name="Kohler A."/>
            <person name="Krizsan K."/>
            <person name="Balestrini R."/>
            <person name="Da Silva C."/>
            <person name="Montanini B."/>
            <person name="Hainaut M."/>
            <person name="Levati E."/>
            <person name="Barry K.W."/>
            <person name="Belfiori B."/>
            <person name="Cichocki N."/>
            <person name="Clum A."/>
            <person name="Dockter R.B."/>
            <person name="Fauchery L."/>
            <person name="Guy J."/>
            <person name="Iotti M."/>
            <person name="Le Tacon F."/>
            <person name="Lindquist E.A."/>
            <person name="Lipzen A."/>
            <person name="Malagnac F."/>
            <person name="Mello A."/>
            <person name="Molinier V."/>
            <person name="Miyauchi S."/>
            <person name="Poulain J."/>
            <person name="Riccioni C."/>
            <person name="Rubini A."/>
            <person name="Sitrit Y."/>
            <person name="Splivallo R."/>
            <person name="Traeger S."/>
            <person name="Wang M."/>
            <person name="Zifcakova L."/>
            <person name="Wipf D."/>
            <person name="Zambonelli A."/>
            <person name="Paolocci F."/>
            <person name="Nowrousian M."/>
            <person name="Ottonello S."/>
            <person name="Baldrian P."/>
            <person name="Spatafora J.W."/>
            <person name="Henrissat B."/>
            <person name="Nagy L.G."/>
            <person name="Aury J.M."/>
            <person name="Wincker P."/>
            <person name="Grigoriev I.V."/>
            <person name="Bonfante P."/>
            <person name="Martin F.M."/>
        </authorList>
    </citation>
    <scope>NUCLEOTIDE SEQUENCE [LARGE SCALE GENOMIC DNA]</scope>
    <source>
        <strain evidence="2 3">120613-1</strain>
    </source>
</reference>
<protein>
    <submittedName>
        <fullName evidence="2">Uncharacterized protein</fullName>
    </submittedName>
</protein>
<dbReference type="EMBL" id="ML120439">
    <property type="protein sequence ID" value="RPA94275.1"/>
    <property type="molecule type" value="Genomic_DNA"/>
</dbReference>
<evidence type="ECO:0000256" key="1">
    <source>
        <dbReference type="SAM" id="MobiDB-lite"/>
    </source>
</evidence>
<feature type="region of interest" description="Disordered" evidence="1">
    <location>
        <begin position="44"/>
        <end position="66"/>
    </location>
</feature>
<dbReference type="Proteomes" id="UP000276215">
    <property type="component" value="Unassembled WGS sequence"/>
</dbReference>
<gene>
    <name evidence="2" type="ORF">L873DRAFT_1814614</name>
</gene>
<organism evidence="2 3">
    <name type="scientific">Choiromyces venosus 120613-1</name>
    <dbReference type="NCBI Taxonomy" id="1336337"/>
    <lineage>
        <taxon>Eukaryota</taxon>
        <taxon>Fungi</taxon>
        <taxon>Dikarya</taxon>
        <taxon>Ascomycota</taxon>
        <taxon>Pezizomycotina</taxon>
        <taxon>Pezizomycetes</taxon>
        <taxon>Pezizales</taxon>
        <taxon>Tuberaceae</taxon>
        <taxon>Choiromyces</taxon>
    </lineage>
</organism>
<accession>A0A3N4J7W3</accession>
<proteinExistence type="predicted"/>
<dbReference type="AlphaFoldDB" id="A0A3N4J7W3"/>
<evidence type="ECO:0000313" key="3">
    <source>
        <dbReference type="Proteomes" id="UP000276215"/>
    </source>
</evidence>
<keyword evidence="3" id="KW-1185">Reference proteome</keyword>
<feature type="compositionally biased region" description="Polar residues" evidence="1">
    <location>
        <begin position="48"/>
        <end position="66"/>
    </location>
</feature>
<name>A0A3N4J7W3_9PEZI</name>
<evidence type="ECO:0000313" key="2">
    <source>
        <dbReference type="EMBL" id="RPA94275.1"/>
    </source>
</evidence>
<sequence length="66" mass="6815">MPAYRTAGCESLKKMGETASVCHEPRSSSQALAFHRRCGCQGVDGDSGSMSAAESSLPYGSTCNPG</sequence>